<feature type="transmembrane region" description="Helical" evidence="6">
    <location>
        <begin position="358"/>
        <end position="377"/>
    </location>
</feature>
<dbReference type="SUPFAM" id="SSF103473">
    <property type="entry name" value="MFS general substrate transporter"/>
    <property type="match status" value="1"/>
</dbReference>
<evidence type="ECO:0000256" key="1">
    <source>
        <dbReference type="ARBA" id="ARBA00004141"/>
    </source>
</evidence>
<dbReference type="InterPro" id="IPR020846">
    <property type="entry name" value="MFS_dom"/>
</dbReference>
<feature type="transmembrane region" description="Helical" evidence="6">
    <location>
        <begin position="287"/>
        <end position="310"/>
    </location>
</feature>
<feature type="transmembrane region" description="Helical" evidence="6">
    <location>
        <begin position="221"/>
        <end position="244"/>
    </location>
</feature>
<keyword evidence="5 6" id="KW-0472">Membrane</keyword>
<comment type="caution">
    <text evidence="8">The sequence shown here is derived from an EMBL/GenBank/DDBJ whole genome shotgun (WGS) entry which is preliminary data.</text>
</comment>
<evidence type="ECO:0000256" key="6">
    <source>
        <dbReference type="SAM" id="Phobius"/>
    </source>
</evidence>
<feature type="domain" description="Major facilitator superfamily (MFS) profile" evidence="7">
    <location>
        <begin position="63"/>
        <end position="475"/>
    </location>
</feature>
<comment type="subcellular location">
    <subcellularLocation>
        <location evidence="1">Membrane</location>
        <topology evidence="1">Multi-pass membrane protein</topology>
    </subcellularLocation>
</comment>
<dbReference type="GO" id="GO:0022857">
    <property type="term" value="F:transmembrane transporter activity"/>
    <property type="evidence" value="ECO:0007669"/>
    <property type="project" value="InterPro"/>
</dbReference>
<evidence type="ECO:0000256" key="4">
    <source>
        <dbReference type="ARBA" id="ARBA00022989"/>
    </source>
</evidence>
<dbReference type="GO" id="GO:0016020">
    <property type="term" value="C:membrane"/>
    <property type="evidence" value="ECO:0007669"/>
    <property type="project" value="UniProtKB-SubCell"/>
</dbReference>
<evidence type="ECO:0000256" key="3">
    <source>
        <dbReference type="ARBA" id="ARBA00022692"/>
    </source>
</evidence>
<protein>
    <submittedName>
        <fullName evidence="8">Mfs transporter protein</fullName>
    </submittedName>
</protein>
<keyword evidence="3 6" id="KW-0812">Transmembrane</keyword>
<feature type="transmembrane region" description="Helical" evidence="6">
    <location>
        <begin position="55"/>
        <end position="74"/>
    </location>
</feature>
<dbReference type="Proteomes" id="UP001174694">
    <property type="component" value="Unassembled WGS sequence"/>
</dbReference>
<accession>A0AA38SAL5</accession>
<name>A0AA38SAL5_9PEZI</name>
<keyword evidence="2" id="KW-0813">Transport</keyword>
<dbReference type="InterPro" id="IPR011701">
    <property type="entry name" value="MFS"/>
</dbReference>
<dbReference type="Gene3D" id="1.20.1250.20">
    <property type="entry name" value="MFS general substrate transporter like domains"/>
    <property type="match status" value="2"/>
</dbReference>
<feature type="transmembrane region" description="Helical" evidence="6">
    <location>
        <begin position="383"/>
        <end position="404"/>
    </location>
</feature>
<feature type="transmembrane region" description="Helical" evidence="6">
    <location>
        <begin position="103"/>
        <end position="122"/>
    </location>
</feature>
<proteinExistence type="predicted"/>
<dbReference type="PANTHER" id="PTHR43791:SF36">
    <property type="entry name" value="TRANSPORTER, PUTATIVE (AFU_ORTHOLOGUE AFUA_6G08340)-RELATED"/>
    <property type="match status" value="1"/>
</dbReference>
<feature type="transmembrane region" description="Helical" evidence="6">
    <location>
        <begin position="330"/>
        <end position="346"/>
    </location>
</feature>
<reference evidence="8" key="1">
    <citation type="submission" date="2022-07" db="EMBL/GenBank/DDBJ databases">
        <title>Fungi with potential for degradation of polypropylene.</title>
        <authorList>
            <person name="Gostincar C."/>
        </authorList>
    </citation>
    <scope>NUCLEOTIDE SEQUENCE</scope>
    <source>
        <strain evidence="8">EXF-13308</strain>
    </source>
</reference>
<evidence type="ECO:0000256" key="2">
    <source>
        <dbReference type="ARBA" id="ARBA00022448"/>
    </source>
</evidence>
<feature type="transmembrane region" description="Helical" evidence="6">
    <location>
        <begin position="129"/>
        <end position="148"/>
    </location>
</feature>
<sequence>MRPTQTSKDAETAPETVSIQLEENACNNADRDGLFYGVRTSPEELAALRKAERKLVWKLDLIILPLLSTVYFLAQMGRSDLGNAKIAGMEDDLSLSPKQYSDVASMFLVGYIIFQLPGTLLVRKIGPPLQFGLAMMLWGAVTTLTVVVKSYGGLLATRIFVGCFEAFIQGAVFYLSFWYTYTELATRAGIFYSTSALAGSFNGLLAYAAQSNLDGVHGWPAWRWIFFIEGIVPVGWAFFVIFILPQTPETASGFYFTDREKEIIVQRSRHADNLGTSRIRPRLILKLLLDPLFWLLAIVNMGQHFCVSTLSNFLPSILHGFGWSDVRSQLMSVVVYASALVGINFWSHMSDRLSRRGMIICVNSAIAAVGYALLLALDAPVPRLVAVCIVAASVYPNIVIVQAWTAINNPGYTSRGAAGAITNMVSTVVSIAGNQAYSDPPLYRRGNGAATGVLAVTSLVALGLVLYYRHLNVKKVSFRDSEDAHSMRATYTVDDISHRHPDIIFQL</sequence>
<dbReference type="PROSITE" id="PS50850">
    <property type="entry name" value="MFS"/>
    <property type="match status" value="1"/>
</dbReference>
<gene>
    <name evidence="8" type="ORF">NKR23_g2286</name>
</gene>
<evidence type="ECO:0000313" key="8">
    <source>
        <dbReference type="EMBL" id="KAJ9154872.1"/>
    </source>
</evidence>
<organism evidence="8 9">
    <name type="scientific">Pleurostoma richardsiae</name>
    <dbReference type="NCBI Taxonomy" id="41990"/>
    <lineage>
        <taxon>Eukaryota</taxon>
        <taxon>Fungi</taxon>
        <taxon>Dikarya</taxon>
        <taxon>Ascomycota</taxon>
        <taxon>Pezizomycotina</taxon>
        <taxon>Sordariomycetes</taxon>
        <taxon>Sordariomycetidae</taxon>
        <taxon>Calosphaeriales</taxon>
        <taxon>Pleurostomataceae</taxon>
        <taxon>Pleurostoma</taxon>
    </lineage>
</organism>
<dbReference type="FunFam" id="1.20.1250.20:FF:000057">
    <property type="entry name" value="MFS general substrate transporter"/>
    <property type="match status" value="1"/>
</dbReference>
<feature type="transmembrane region" description="Helical" evidence="6">
    <location>
        <begin position="449"/>
        <end position="468"/>
    </location>
</feature>
<feature type="transmembrane region" description="Helical" evidence="6">
    <location>
        <begin position="154"/>
        <end position="177"/>
    </location>
</feature>
<keyword evidence="4 6" id="KW-1133">Transmembrane helix</keyword>
<dbReference type="Pfam" id="PF07690">
    <property type="entry name" value="MFS_1"/>
    <property type="match status" value="1"/>
</dbReference>
<dbReference type="InterPro" id="IPR036259">
    <property type="entry name" value="MFS_trans_sf"/>
</dbReference>
<evidence type="ECO:0000259" key="7">
    <source>
        <dbReference type="PROSITE" id="PS50850"/>
    </source>
</evidence>
<evidence type="ECO:0000313" key="9">
    <source>
        <dbReference type="Proteomes" id="UP001174694"/>
    </source>
</evidence>
<evidence type="ECO:0000256" key="5">
    <source>
        <dbReference type="ARBA" id="ARBA00023136"/>
    </source>
</evidence>
<keyword evidence="9" id="KW-1185">Reference proteome</keyword>
<feature type="transmembrane region" description="Helical" evidence="6">
    <location>
        <begin position="416"/>
        <end position="437"/>
    </location>
</feature>
<dbReference type="EMBL" id="JANBVO010000004">
    <property type="protein sequence ID" value="KAJ9154872.1"/>
    <property type="molecule type" value="Genomic_DNA"/>
</dbReference>
<dbReference type="AlphaFoldDB" id="A0AA38SAL5"/>
<dbReference type="PANTHER" id="PTHR43791">
    <property type="entry name" value="PERMEASE-RELATED"/>
    <property type="match status" value="1"/>
</dbReference>
<feature type="transmembrane region" description="Helical" evidence="6">
    <location>
        <begin position="189"/>
        <end position="209"/>
    </location>
</feature>